<feature type="domain" description="Helix-hairpin-helix DNA-binding motif class 1" evidence="7">
    <location>
        <begin position="73"/>
        <end position="92"/>
    </location>
</feature>
<gene>
    <name evidence="6" type="primary">ruvA</name>
    <name evidence="8" type="ORF">ENS41_04795</name>
</gene>
<feature type="region of interest" description="Domain I" evidence="6">
    <location>
        <begin position="1"/>
        <end position="64"/>
    </location>
</feature>
<dbReference type="NCBIfam" id="TIGR00084">
    <property type="entry name" value="ruvA"/>
    <property type="match status" value="1"/>
</dbReference>
<comment type="domain">
    <text evidence="6">Has three domains with a flexible linker between the domains II and III and assumes an 'L' shape. Domain III is highly mobile and contacts RuvB.</text>
</comment>
<dbReference type="GO" id="GO:0006310">
    <property type="term" value="P:DNA recombination"/>
    <property type="evidence" value="ECO:0007669"/>
    <property type="project" value="UniProtKB-UniRule"/>
</dbReference>
<dbReference type="GO" id="GO:0005737">
    <property type="term" value="C:cytoplasm"/>
    <property type="evidence" value="ECO:0007669"/>
    <property type="project" value="UniProtKB-SubCell"/>
</dbReference>
<keyword evidence="1 6" id="KW-0963">Cytoplasm</keyword>
<dbReference type="Gene3D" id="1.10.150.20">
    <property type="entry name" value="5' to 3' exonuclease, C-terminal subdomain"/>
    <property type="match status" value="1"/>
</dbReference>
<dbReference type="Gene3D" id="2.40.50.140">
    <property type="entry name" value="Nucleic acid-binding proteins"/>
    <property type="match status" value="1"/>
</dbReference>
<dbReference type="GO" id="GO:0009379">
    <property type="term" value="C:Holliday junction helicase complex"/>
    <property type="evidence" value="ECO:0007669"/>
    <property type="project" value="InterPro"/>
</dbReference>
<evidence type="ECO:0000256" key="5">
    <source>
        <dbReference type="ARBA" id="ARBA00023204"/>
    </source>
</evidence>
<dbReference type="HAMAP" id="MF_00031">
    <property type="entry name" value="DNA_HJ_migration_RuvA"/>
    <property type="match status" value="1"/>
</dbReference>
<evidence type="ECO:0000259" key="7">
    <source>
        <dbReference type="SMART" id="SM00278"/>
    </source>
</evidence>
<evidence type="ECO:0000256" key="2">
    <source>
        <dbReference type="ARBA" id="ARBA00022763"/>
    </source>
</evidence>
<feature type="domain" description="Helix-hairpin-helix DNA-binding motif class 1" evidence="7">
    <location>
        <begin position="108"/>
        <end position="127"/>
    </location>
</feature>
<dbReference type="InterPro" id="IPR011114">
    <property type="entry name" value="RuvA_C"/>
</dbReference>
<comment type="function">
    <text evidence="6">The RuvA-RuvB-RuvC complex processes Holliday junction (HJ) DNA during genetic recombination and DNA repair, while the RuvA-RuvB complex plays an important role in the rescue of blocked DNA replication forks via replication fork reversal (RFR). RuvA specifically binds to HJ cruciform DNA, conferring on it an open structure. The RuvB hexamer acts as an ATP-dependent pump, pulling dsDNA into and through the RuvAB complex. HJ branch migration allows RuvC to scan DNA until it finds its consensus sequence, where it cleaves and resolves the cruciform DNA.</text>
</comment>
<keyword evidence="4 6" id="KW-0233">DNA recombination</keyword>
<keyword evidence="2 6" id="KW-0227">DNA damage</keyword>
<dbReference type="InterPro" id="IPR012340">
    <property type="entry name" value="NA-bd_OB-fold"/>
</dbReference>
<dbReference type="EMBL" id="DSUT01000097">
    <property type="protein sequence ID" value="HGK28255.1"/>
    <property type="molecule type" value="Genomic_DNA"/>
</dbReference>
<reference evidence="8" key="1">
    <citation type="journal article" date="2020" name="mSystems">
        <title>Genome- and Community-Level Interaction Insights into Carbon Utilization and Element Cycling Functions of Hydrothermarchaeota in Hydrothermal Sediment.</title>
        <authorList>
            <person name="Zhou Z."/>
            <person name="Liu Y."/>
            <person name="Xu W."/>
            <person name="Pan J."/>
            <person name="Luo Z.H."/>
            <person name="Li M."/>
        </authorList>
    </citation>
    <scope>NUCLEOTIDE SEQUENCE [LARGE SCALE GENOMIC DNA]</scope>
    <source>
        <strain evidence="8">SpSt-488</strain>
    </source>
</reference>
<protein>
    <recommendedName>
        <fullName evidence="6">Holliday junction branch migration complex subunit RuvA</fullName>
    </recommendedName>
</protein>
<dbReference type="InterPro" id="IPR013849">
    <property type="entry name" value="DNA_helicase_Holl-junc_RuvA_I"/>
</dbReference>
<comment type="subcellular location">
    <subcellularLocation>
        <location evidence="6">Cytoplasm</location>
    </subcellularLocation>
</comment>
<dbReference type="GO" id="GO:0009378">
    <property type="term" value="F:four-way junction helicase activity"/>
    <property type="evidence" value="ECO:0007669"/>
    <property type="project" value="InterPro"/>
</dbReference>
<name>A0A7C4GGG3_UNCW3</name>
<dbReference type="SUPFAM" id="SSF50249">
    <property type="entry name" value="Nucleic acid-binding proteins"/>
    <property type="match status" value="1"/>
</dbReference>
<organism evidence="8">
    <name type="scientific">candidate division WOR-3 bacterium</name>
    <dbReference type="NCBI Taxonomy" id="2052148"/>
    <lineage>
        <taxon>Bacteria</taxon>
        <taxon>Bacteria division WOR-3</taxon>
    </lineage>
</organism>
<comment type="similarity">
    <text evidence="6">Belongs to the RuvA family.</text>
</comment>
<comment type="caution">
    <text evidence="8">The sequence shown here is derived from an EMBL/GenBank/DDBJ whole genome shotgun (WGS) entry which is preliminary data.</text>
</comment>
<evidence type="ECO:0000256" key="4">
    <source>
        <dbReference type="ARBA" id="ARBA00023172"/>
    </source>
</evidence>
<dbReference type="CDD" id="cd14332">
    <property type="entry name" value="UBA_RuvA_C"/>
    <property type="match status" value="1"/>
</dbReference>
<dbReference type="GO" id="GO:0005524">
    <property type="term" value="F:ATP binding"/>
    <property type="evidence" value="ECO:0007669"/>
    <property type="project" value="InterPro"/>
</dbReference>
<dbReference type="AlphaFoldDB" id="A0A7C4GGG3"/>
<sequence>MIGSLRGRLLEKEPTLVVVECAGIGFELRVPLSTSGRLPEPGQEVRLLVLMRVTRSGVDLFGFLDRQEREAFSLLTSVKGVGPKAGLNLLSRFSPQEIMDVIAAGRVEVFRTVPGIGPKKADSILKKLQVESPVPAQPLLADAQAALMSLGLTRKEARERLSQVQLHPETTLAELLKLCLTLRAQ</sequence>
<dbReference type="GO" id="GO:0000400">
    <property type="term" value="F:four-way junction DNA binding"/>
    <property type="evidence" value="ECO:0007669"/>
    <property type="project" value="UniProtKB-UniRule"/>
</dbReference>
<evidence type="ECO:0000256" key="6">
    <source>
        <dbReference type="HAMAP-Rule" id="MF_00031"/>
    </source>
</evidence>
<dbReference type="Pfam" id="PF14520">
    <property type="entry name" value="HHH_5"/>
    <property type="match status" value="1"/>
</dbReference>
<proteinExistence type="inferred from homology"/>
<dbReference type="SMART" id="SM00278">
    <property type="entry name" value="HhH1"/>
    <property type="match status" value="2"/>
</dbReference>
<comment type="subunit">
    <text evidence="6">Homotetramer. Forms an RuvA(8)-RuvB(12)-Holliday junction (HJ) complex. HJ DNA is sandwiched between 2 RuvA tetramers; dsDNA enters through RuvA and exits via RuvB. An RuvB hexamer assembles on each DNA strand where it exits the tetramer. Each RuvB hexamer is contacted by two RuvA subunits (via domain III) on 2 adjacent RuvB subunits; this complex drives branch migration. In the full resolvosome a probable DNA-RuvA(4)-RuvB(12)-RuvC(2) complex forms which resolves the HJ.</text>
</comment>
<accession>A0A7C4GGG3</accession>
<dbReference type="InterPro" id="IPR010994">
    <property type="entry name" value="RuvA_2-like"/>
</dbReference>
<comment type="caution">
    <text evidence="6">Lacks conserved residue(s) required for the propagation of feature annotation.</text>
</comment>
<dbReference type="SUPFAM" id="SSF47781">
    <property type="entry name" value="RuvA domain 2-like"/>
    <property type="match status" value="1"/>
</dbReference>
<dbReference type="GO" id="GO:0006281">
    <property type="term" value="P:DNA repair"/>
    <property type="evidence" value="ECO:0007669"/>
    <property type="project" value="UniProtKB-UniRule"/>
</dbReference>
<dbReference type="InterPro" id="IPR000085">
    <property type="entry name" value="RuvA"/>
</dbReference>
<keyword evidence="3 6" id="KW-0238">DNA-binding</keyword>
<keyword evidence="5 6" id="KW-0234">DNA repair</keyword>
<evidence type="ECO:0000313" key="8">
    <source>
        <dbReference type="EMBL" id="HGK28255.1"/>
    </source>
</evidence>
<dbReference type="Pfam" id="PF01330">
    <property type="entry name" value="RuvA_N"/>
    <property type="match status" value="1"/>
</dbReference>
<dbReference type="GO" id="GO:0048476">
    <property type="term" value="C:Holliday junction resolvase complex"/>
    <property type="evidence" value="ECO:0007669"/>
    <property type="project" value="UniProtKB-UniRule"/>
</dbReference>
<evidence type="ECO:0000256" key="3">
    <source>
        <dbReference type="ARBA" id="ARBA00023125"/>
    </source>
</evidence>
<dbReference type="Pfam" id="PF07499">
    <property type="entry name" value="RuvA_C"/>
    <property type="match status" value="1"/>
</dbReference>
<evidence type="ECO:0000256" key="1">
    <source>
        <dbReference type="ARBA" id="ARBA00022490"/>
    </source>
</evidence>
<dbReference type="InterPro" id="IPR003583">
    <property type="entry name" value="Hlx-hairpin-Hlx_DNA-bd_motif"/>
</dbReference>
<dbReference type="Gene3D" id="1.10.8.10">
    <property type="entry name" value="DNA helicase RuvA subunit, C-terminal domain"/>
    <property type="match status" value="1"/>
</dbReference>
<feature type="region of interest" description="Domain III" evidence="6">
    <location>
        <begin position="140"/>
        <end position="185"/>
    </location>
</feature>